<dbReference type="Gene3D" id="3.40.50.300">
    <property type="entry name" value="P-loop containing nucleotide triphosphate hydrolases"/>
    <property type="match status" value="1"/>
</dbReference>
<dbReference type="AlphaFoldDB" id="A0A918XNU3"/>
<dbReference type="PANTHER" id="PTHR43499">
    <property type="entry name" value="ABC TRANSPORTER I FAMILY MEMBER 1"/>
    <property type="match status" value="1"/>
</dbReference>
<dbReference type="EMBL" id="BMZS01000002">
    <property type="protein sequence ID" value="GHD43026.1"/>
    <property type="molecule type" value="Genomic_DNA"/>
</dbReference>
<dbReference type="PROSITE" id="PS50893">
    <property type="entry name" value="ABC_TRANSPORTER_2"/>
    <property type="match status" value="1"/>
</dbReference>
<dbReference type="InterPro" id="IPR027417">
    <property type="entry name" value="P-loop_NTPase"/>
</dbReference>
<organism evidence="8 9">
    <name type="scientific">Thalassobaculum fulvum</name>
    <dbReference type="NCBI Taxonomy" id="1633335"/>
    <lineage>
        <taxon>Bacteria</taxon>
        <taxon>Pseudomonadati</taxon>
        <taxon>Pseudomonadota</taxon>
        <taxon>Alphaproteobacteria</taxon>
        <taxon>Rhodospirillales</taxon>
        <taxon>Thalassobaculaceae</taxon>
        <taxon>Thalassobaculum</taxon>
    </lineage>
</organism>
<dbReference type="Pfam" id="PF00005">
    <property type="entry name" value="ABC_tran"/>
    <property type="match status" value="1"/>
</dbReference>
<dbReference type="GO" id="GO:0016887">
    <property type="term" value="F:ATP hydrolysis activity"/>
    <property type="evidence" value="ECO:0007669"/>
    <property type="project" value="InterPro"/>
</dbReference>
<dbReference type="RefSeq" id="WP_189987705.1">
    <property type="nucleotide sequence ID" value="NZ_BMZS01000002.1"/>
</dbReference>
<dbReference type="GO" id="GO:0005524">
    <property type="term" value="F:ATP binding"/>
    <property type="evidence" value="ECO:0007669"/>
    <property type="project" value="UniProtKB-KW"/>
</dbReference>
<evidence type="ECO:0000256" key="1">
    <source>
        <dbReference type="ARBA" id="ARBA00022448"/>
    </source>
</evidence>
<comment type="caution">
    <text evidence="8">The sequence shown here is derived from an EMBL/GenBank/DDBJ whole genome shotgun (WGS) entry which is preliminary data.</text>
</comment>
<dbReference type="NCBIfam" id="NF010061">
    <property type="entry name" value="PRK13538.1"/>
    <property type="match status" value="1"/>
</dbReference>
<evidence type="ECO:0000313" key="8">
    <source>
        <dbReference type="EMBL" id="GHD43026.1"/>
    </source>
</evidence>
<evidence type="ECO:0000259" key="7">
    <source>
        <dbReference type="PROSITE" id="PS50893"/>
    </source>
</evidence>
<dbReference type="Proteomes" id="UP000630353">
    <property type="component" value="Unassembled WGS sequence"/>
</dbReference>
<accession>A0A918XNU3</accession>
<dbReference type="SUPFAM" id="SSF52540">
    <property type="entry name" value="P-loop containing nucleoside triphosphate hydrolases"/>
    <property type="match status" value="1"/>
</dbReference>
<keyword evidence="9" id="KW-1185">Reference proteome</keyword>
<keyword evidence="1" id="KW-0813">Transport</keyword>
<proteinExistence type="predicted"/>
<reference evidence="8" key="2">
    <citation type="submission" date="2020-09" db="EMBL/GenBank/DDBJ databases">
        <authorList>
            <person name="Sun Q."/>
            <person name="Kim S."/>
        </authorList>
    </citation>
    <scope>NUCLEOTIDE SEQUENCE</scope>
    <source>
        <strain evidence="8">KCTC 42651</strain>
    </source>
</reference>
<dbReference type="PANTHER" id="PTHR43499:SF1">
    <property type="entry name" value="ABC TRANSPORTER I FAMILY MEMBER 1"/>
    <property type="match status" value="1"/>
</dbReference>
<protein>
    <submittedName>
        <fullName evidence="8">Cytochrome c biogenesis ATP-binding export protein CcmA</fullName>
    </submittedName>
</protein>
<dbReference type="NCBIfam" id="TIGR01189">
    <property type="entry name" value="ccmA"/>
    <property type="match status" value="1"/>
</dbReference>
<dbReference type="InterPro" id="IPR003439">
    <property type="entry name" value="ABC_transporter-like_ATP-bd"/>
</dbReference>
<keyword evidence="4 8" id="KW-0067">ATP-binding</keyword>
<evidence type="ECO:0000256" key="6">
    <source>
        <dbReference type="ARBA" id="ARBA00023136"/>
    </source>
</evidence>
<gene>
    <name evidence="8" type="primary">ccmA</name>
    <name evidence="8" type="ORF">GCM10017083_08650</name>
</gene>
<feature type="domain" description="ABC transporter" evidence="7">
    <location>
        <begin position="7"/>
        <end position="219"/>
    </location>
</feature>
<evidence type="ECO:0000256" key="2">
    <source>
        <dbReference type="ARBA" id="ARBA00022741"/>
    </source>
</evidence>
<keyword evidence="2" id="KW-0547">Nucleotide-binding</keyword>
<evidence type="ECO:0000256" key="4">
    <source>
        <dbReference type="ARBA" id="ARBA00022840"/>
    </source>
</evidence>
<dbReference type="GO" id="GO:0022857">
    <property type="term" value="F:transmembrane transporter activity"/>
    <property type="evidence" value="ECO:0007669"/>
    <property type="project" value="InterPro"/>
</dbReference>
<dbReference type="SMART" id="SM00382">
    <property type="entry name" value="AAA"/>
    <property type="match status" value="1"/>
</dbReference>
<dbReference type="GO" id="GO:0017004">
    <property type="term" value="P:cytochrome complex assembly"/>
    <property type="evidence" value="ECO:0007669"/>
    <property type="project" value="UniProtKB-KW"/>
</dbReference>
<keyword evidence="3" id="KW-0201">Cytochrome c-type biogenesis</keyword>
<evidence type="ECO:0000256" key="3">
    <source>
        <dbReference type="ARBA" id="ARBA00022748"/>
    </source>
</evidence>
<dbReference type="InterPro" id="IPR005895">
    <property type="entry name" value="ABC_transptr_haem_export_CcmA"/>
</dbReference>
<keyword evidence="6" id="KW-0472">Membrane</keyword>
<reference evidence="8" key="1">
    <citation type="journal article" date="2014" name="Int. J. Syst. Evol. Microbiol.">
        <title>Complete genome sequence of Corynebacterium casei LMG S-19264T (=DSM 44701T), isolated from a smear-ripened cheese.</title>
        <authorList>
            <consortium name="US DOE Joint Genome Institute (JGI-PGF)"/>
            <person name="Walter F."/>
            <person name="Albersmeier A."/>
            <person name="Kalinowski J."/>
            <person name="Ruckert C."/>
        </authorList>
    </citation>
    <scope>NUCLEOTIDE SEQUENCE</scope>
    <source>
        <strain evidence="8">KCTC 42651</strain>
    </source>
</reference>
<evidence type="ECO:0000313" key="9">
    <source>
        <dbReference type="Proteomes" id="UP000630353"/>
    </source>
</evidence>
<dbReference type="InterPro" id="IPR003593">
    <property type="entry name" value="AAA+_ATPase"/>
</dbReference>
<name>A0A918XNU3_9PROT</name>
<evidence type="ECO:0000256" key="5">
    <source>
        <dbReference type="ARBA" id="ARBA00022967"/>
    </source>
</evidence>
<sequence length="219" mass="22556">MTGTDQLDVRNLSASRGGRPVFRDLSFSLASGGALRLAGRNGGGKTTLLRIVAGLGRADTGEVLWNGEPVTDDREAHAGRVGWLGHADALKTALTARENVEAALRVAGRPTDRLGDALDALALTRLAELPAGWLSSGQRRRTALARVLASGASLWLLDEPTVGLDAASVAALERAIAAHRAEGGMVIAATHTALDLGDDAVDLDPAAHADAGRLPEAVA</sequence>
<keyword evidence="5" id="KW-1278">Translocase</keyword>